<dbReference type="SUPFAM" id="SSF50978">
    <property type="entry name" value="WD40 repeat-like"/>
    <property type="match status" value="1"/>
</dbReference>
<comment type="function">
    <text evidence="8">DNA-binding protein that binds to both single- and double-stranded DNA. Binds preferentially to UV-damaged DNA. May be involved in DNA-metabolic processes.</text>
</comment>
<dbReference type="Pfam" id="PF00400">
    <property type="entry name" value="WD40"/>
    <property type="match status" value="2"/>
</dbReference>
<keyword evidence="5 8" id="KW-0227">DNA damage</keyword>
<evidence type="ECO:0000256" key="4">
    <source>
        <dbReference type="ARBA" id="ARBA00022737"/>
    </source>
</evidence>
<evidence type="ECO:0000313" key="11">
    <source>
        <dbReference type="Proteomes" id="UP000262825"/>
    </source>
</evidence>
<dbReference type="PANTHER" id="PTHR14773:SF0">
    <property type="entry name" value="WD REPEAT-CONTAINING PROTEIN 76"/>
    <property type="match status" value="1"/>
</dbReference>
<dbReference type="AlphaFoldDB" id="A0A376BC54"/>
<gene>
    <name evidence="10" type="ORF">SCODWIG_03958</name>
</gene>
<dbReference type="Gene3D" id="2.130.10.10">
    <property type="entry name" value="YVTN repeat-like/Quinoprotein amine dehydrogenase"/>
    <property type="match status" value="1"/>
</dbReference>
<dbReference type="InterPro" id="IPR019775">
    <property type="entry name" value="WD40_repeat_CS"/>
</dbReference>
<reference evidence="11" key="1">
    <citation type="submission" date="2018-06" db="EMBL/GenBank/DDBJ databases">
        <authorList>
            <person name="Guldener U."/>
        </authorList>
    </citation>
    <scope>NUCLEOTIDE SEQUENCE [LARGE SCALE GENOMIC DNA]</scope>
    <source>
        <strain evidence="11">UTAD17</strain>
    </source>
</reference>
<evidence type="ECO:0000256" key="1">
    <source>
        <dbReference type="ARBA" id="ARBA00005434"/>
    </source>
</evidence>
<dbReference type="SMART" id="SM00320">
    <property type="entry name" value="WD40"/>
    <property type="match status" value="5"/>
</dbReference>
<organism evidence="10 11">
    <name type="scientific">Saccharomycodes ludwigii</name>
    <dbReference type="NCBI Taxonomy" id="36035"/>
    <lineage>
        <taxon>Eukaryota</taxon>
        <taxon>Fungi</taxon>
        <taxon>Dikarya</taxon>
        <taxon>Ascomycota</taxon>
        <taxon>Saccharomycotina</taxon>
        <taxon>Saccharomycetes</taxon>
        <taxon>Saccharomycodales</taxon>
        <taxon>Saccharomycodaceae</taxon>
        <taxon>Saccharomycodes</taxon>
    </lineage>
</organism>
<dbReference type="PROSITE" id="PS00678">
    <property type="entry name" value="WD_REPEATS_1"/>
    <property type="match status" value="1"/>
</dbReference>
<keyword evidence="11" id="KW-1185">Reference proteome</keyword>
<evidence type="ECO:0000256" key="6">
    <source>
        <dbReference type="ARBA" id="ARBA00023125"/>
    </source>
</evidence>
<dbReference type="GO" id="GO:0005634">
    <property type="term" value="C:nucleus"/>
    <property type="evidence" value="ECO:0007669"/>
    <property type="project" value="TreeGrafter"/>
</dbReference>
<dbReference type="InterPro" id="IPR050853">
    <property type="entry name" value="WD_repeat_DNA-damage-binding"/>
</dbReference>
<evidence type="ECO:0000256" key="8">
    <source>
        <dbReference type="RuleBase" id="RU365004"/>
    </source>
</evidence>
<evidence type="ECO:0000256" key="3">
    <source>
        <dbReference type="ARBA" id="ARBA00022574"/>
    </source>
</evidence>
<feature type="compositionally biased region" description="Basic residues" evidence="9">
    <location>
        <begin position="45"/>
        <end position="80"/>
    </location>
</feature>
<keyword evidence="3 7" id="KW-0853">WD repeat</keyword>
<dbReference type="VEuPathDB" id="FungiDB:SCODWIG_03958"/>
<evidence type="ECO:0000256" key="9">
    <source>
        <dbReference type="SAM" id="MobiDB-lite"/>
    </source>
</evidence>
<dbReference type="InterPro" id="IPR015943">
    <property type="entry name" value="WD40/YVTN_repeat-like_dom_sf"/>
</dbReference>
<sequence length="532" mass="60551">MMSQKLTDFQKKRLENIKRNNQLLQQLNLKSISSKIKIDEPKGKVPQKKKAQTLKKAASKNKSRHVKSPSKTQPIRRSKRLRGESADLNGVPNVSDTQLFTTLKSHGVPDADAAEELEDLKDTRVVGDVKISDLIKNEDGGDEQTLLAKFRNFQEKGSSGDFFEELSKAIPAKTPQIKQLRKDFDLDLYEIFQPTDIKICYDRVSALYFYPDTSSKLIIGGDISGHLGFWKVQESLVKDYAEEEPDITRFKLFNKNIGTIDSMPADLSKIIVSSYDSVIRTINLNNLKSEEILTLNDEYGNEMGISDMHFDYINPNVLFLSTLTGLFTRYDLRERKRETLYRLSDKKIGSFSINPERHHEIATGSLDRTLKIWDLRKIVKTPEWSKYEDYKSCDIISTYDSRLSVSAVSYSPTDQTLVCNGYDDTIRLFDVKKITGTDLEPRETIKHNCQSGRWTSILKARFKPNMNVFAIANMGRAIDLYTSNGDQLAHLQTRTVPAVISWHPYKNWIAGGNSSGQIFLFTDNGSAKPIEE</sequence>
<dbReference type="PANTHER" id="PTHR14773">
    <property type="entry name" value="WD REPEAT-CONTAINING PROTEIN 76"/>
    <property type="match status" value="1"/>
</dbReference>
<keyword evidence="6 8" id="KW-0238">DNA-binding</keyword>
<dbReference type="GO" id="GO:0003677">
    <property type="term" value="F:DNA binding"/>
    <property type="evidence" value="ECO:0007669"/>
    <property type="project" value="UniProtKB-UniRule"/>
</dbReference>
<comment type="similarity">
    <text evidence="1 8">Belongs to the WD repeat DDB2/WDR76 family.</text>
</comment>
<feature type="region of interest" description="Disordered" evidence="9">
    <location>
        <begin position="35"/>
        <end position="90"/>
    </location>
</feature>
<dbReference type="GO" id="GO:0006974">
    <property type="term" value="P:DNA damage response"/>
    <property type="evidence" value="ECO:0007669"/>
    <property type="project" value="UniProtKB-KW"/>
</dbReference>
<feature type="repeat" description="WD" evidence="7">
    <location>
        <begin position="341"/>
        <end position="376"/>
    </location>
</feature>
<keyword evidence="4" id="KW-0677">Repeat</keyword>
<dbReference type="GO" id="GO:2000001">
    <property type="term" value="P:regulation of DNA damage checkpoint"/>
    <property type="evidence" value="ECO:0007669"/>
    <property type="project" value="TreeGrafter"/>
</dbReference>
<proteinExistence type="inferred from homology"/>
<evidence type="ECO:0000256" key="5">
    <source>
        <dbReference type="ARBA" id="ARBA00022763"/>
    </source>
</evidence>
<name>A0A376BC54_9ASCO</name>
<protein>
    <recommendedName>
        <fullName evidence="2 8">DNA damage-binding protein CMR1</fullName>
    </recommendedName>
</protein>
<dbReference type="Proteomes" id="UP000262825">
    <property type="component" value="Unassembled WGS sequence"/>
</dbReference>
<evidence type="ECO:0000256" key="2">
    <source>
        <dbReference type="ARBA" id="ARBA00021132"/>
    </source>
</evidence>
<dbReference type="PROSITE" id="PS50082">
    <property type="entry name" value="WD_REPEATS_2"/>
    <property type="match status" value="1"/>
</dbReference>
<accession>A0A376BC54</accession>
<evidence type="ECO:0000256" key="7">
    <source>
        <dbReference type="PROSITE-ProRule" id="PRU00221"/>
    </source>
</evidence>
<dbReference type="InterPro" id="IPR036322">
    <property type="entry name" value="WD40_repeat_dom_sf"/>
</dbReference>
<dbReference type="EMBL" id="UFAJ01001246">
    <property type="protein sequence ID" value="SSD62196.1"/>
    <property type="molecule type" value="Genomic_DNA"/>
</dbReference>
<evidence type="ECO:0000313" key="10">
    <source>
        <dbReference type="EMBL" id="SSD62196.1"/>
    </source>
</evidence>
<dbReference type="InterPro" id="IPR001680">
    <property type="entry name" value="WD40_rpt"/>
</dbReference>